<evidence type="ECO:0000313" key="1">
    <source>
        <dbReference type="EMBL" id="GAJ12584.1"/>
    </source>
</evidence>
<accession>X1U525</accession>
<reference evidence="1" key="1">
    <citation type="journal article" date="2014" name="Front. Microbiol.">
        <title>High frequency of phylogenetically diverse reductive dehalogenase-homologous genes in deep subseafloor sedimentary metagenomes.</title>
        <authorList>
            <person name="Kawai M."/>
            <person name="Futagami T."/>
            <person name="Toyoda A."/>
            <person name="Takaki Y."/>
            <person name="Nishi S."/>
            <person name="Hori S."/>
            <person name="Arai W."/>
            <person name="Tsubouchi T."/>
            <person name="Morono Y."/>
            <person name="Uchiyama I."/>
            <person name="Ito T."/>
            <person name="Fujiyama A."/>
            <person name="Inagaki F."/>
            <person name="Takami H."/>
        </authorList>
    </citation>
    <scope>NUCLEOTIDE SEQUENCE</scope>
    <source>
        <strain evidence="1">Expedition CK06-06</strain>
    </source>
</reference>
<sequence>TLKTDLNVMLVIPGFTASNVRRSALVANGSLQGESPRKEGKMMMPDEVAKAIIKGIQKKKKKVLLTFVGKGSAIMKKWYPSYLDKLFYKHLAKEPNSPFE</sequence>
<dbReference type="AlphaFoldDB" id="X1U525"/>
<dbReference type="EMBL" id="BARW01033701">
    <property type="protein sequence ID" value="GAJ12584.1"/>
    <property type="molecule type" value="Genomic_DNA"/>
</dbReference>
<gene>
    <name evidence="1" type="ORF">S12H4_53015</name>
</gene>
<dbReference type="Gene3D" id="3.40.50.720">
    <property type="entry name" value="NAD(P)-binding Rossmann-like Domain"/>
    <property type="match status" value="1"/>
</dbReference>
<name>X1U525_9ZZZZ</name>
<proteinExistence type="predicted"/>
<organism evidence="1">
    <name type="scientific">marine sediment metagenome</name>
    <dbReference type="NCBI Taxonomy" id="412755"/>
    <lineage>
        <taxon>unclassified sequences</taxon>
        <taxon>metagenomes</taxon>
        <taxon>ecological metagenomes</taxon>
    </lineage>
</organism>
<feature type="non-terminal residue" evidence="1">
    <location>
        <position position="1"/>
    </location>
</feature>
<comment type="caution">
    <text evidence="1">The sequence shown here is derived from an EMBL/GenBank/DDBJ whole genome shotgun (WGS) entry which is preliminary data.</text>
</comment>
<evidence type="ECO:0008006" key="2">
    <source>
        <dbReference type="Google" id="ProtNLM"/>
    </source>
</evidence>
<protein>
    <recommendedName>
        <fullName evidence="2">Short-chain dehydrogenase</fullName>
    </recommendedName>
</protein>